<gene>
    <name evidence="1" type="ORF">D6Q30_24345</name>
    <name evidence="2" type="ORF">DS261_22410</name>
    <name evidence="3" type="ORF">F9Y21_21970</name>
    <name evidence="4" type="ORF">G4I71_004933</name>
    <name evidence="5" type="ORF">G4L28_003918</name>
</gene>
<protein>
    <submittedName>
        <fullName evidence="3">Addiction module toxin RelE</fullName>
    </submittedName>
</protein>
<dbReference type="PIRSF" id="PIRSF039032">
    <property type="entry name" value="HigB-2"/>
    <property type="match status" value="1"/>
</dbReference>
<dbReference type="InterPro" id="IPR009387">
    <property type="entry name" value="HigB-2"/>
</dbReference>
<sequence>MEYYEFVETSVFTREMKTLLSDDEYKEFQTFLIENPEAGDLIVGTGGCRKVRWSRQGTGKSSGVRAIYYFYNPAGRLYMLIIYPKSEKDSLTAAEKNQLKAVVAGFKGEGG</sequence>
<name>A0A633YYY1_SALTI</name>
<dbReference type="EMBL" id="AAHLZU010000035">
    <property type="protein sequence ID" value="EBX7036116.1"/>
    <property type="molecule type" value="Genomic_DNA"/>
</dbReference>
<evidence type="ECO:0000313" key="1">
    <source>
        <dbReference type="EMBL" id="EBS1101305.1"/>
    </source>
</evidence>
<reference evidence="3" key="3">
    <citation type="submission" date="2019-10" db="EMBL/GenBank/DDBJ databases">
        <authorList>
            <person name="Ashton P.M."/>
            <person name="Dallman T."/>
            <person name="Nair S."/>
            <person name="De Pinna E."/>
            <person name="Peters T."/>
            <person name="Grant K."/>
        </authorList>
    </citation>
    <scope>NUCLEOTIDE SEQUENCE</scope>
    <source>
        <strain evidence="2">550116</strain>
        <strain evidence="1">606246</strain>
        <strain evidence="3">815592</strain>
    </source>
</reference>
<evidence type="ECO:0000313" key="5">
    <source>
        <dbReference type="EMBL" id="HAE6909175.1"/>
    </source>
</evidence>
<evidence type="ECO:0000313" key="4">
    <source>
        <dbReference type="EMBL" id="HAE6057515.1"/>
    </source>
</evidence>
<comment type="caution">
    <text evidence="3">The sequence shown here is derived from an EMBL/GenBank/DDBJ whole genome shotgun (WGS) entry which is preliminary data.</text>
</comment>
<reference evidence="4" key="1">
    <citation type="journal article" date="2018" name="Genome Biol.">
        <title>SKESA: strategic k-mer extension for scrupulous assemblies.</title>
        <authorList>
            <person name="Souvorov A."/>
            <person name="Agarwala R."/>
            <person name="Lipman D.J."/>
        </authorList>
    </citation>
    <scope>NUCLEOTIDE SEQUENCE</scope>
    <source>
        <strain evidence="4">09-1978</strain>
        <strain evidence="5">11-2088</strain>
    </source>
</reference>
<dbReference type="EMBL" id="AAGULE010000099">
    <property type="protein sequence ID" value="EBS1101305.1"/>
    <property type="molecule type" value="Genomic_DNA"/>
</dbReference>
<dbReference type="Pfam" id="PF06296">
    <property type="entry name" value="RelE"/>
    <property type="match status" value="1"/>
</dbReference>
<proteinExistence type="predicted"/>
<evidence type="ECO:0000313" key="3">
    <source>
        <dbReference type="EMBL" id="EDB3628745.1"/>
    </source>
</evidence>
<dbReference type="EMBL" id="DAASSY010000048">
    <property type="protein sequence ID" value="HAE6909175.1"/>
    <property type="molecule type" value="Genomic_DNA"/>
</dbReference>
<dbReference type="EMBL" id="AALNGB010000034">
    <property type="protein sequence ID" value="EDB3628745.1"/>
    <property type="molecule type" value="Genomic_DNA"/>
</dbReference>
<reference evidence="4" key="2">
    <citation type="submission" date="2018-07" db="EMBL/GenBank/DDBJ databases">
        <authorList>
            <consortium name="NCBI Pathogen Detection Project"/>
        </authorList>
    </citation>
    <scope>NUCLEOTIDE SEQUENCE</scope>
    <source>
        <strain evidence="4">09-1978</strain>
        <strain evidence="5">11-2088</strain>
    </source>
</reference>
<accession>A0A633YYY1</accession>
<evidence type="ECO:0000313" key="2">
    <source>
        <dbReference type="EMBL" id="EBX7036116.1"/>
    </source>
</evidence>
<organism evidence="3">
    <name type="scientific">Salmonella typhi</name>
    <dbReference type="NCBI Taxonomy" id="90370"/>
    <lineage>
        <taxon>Bacteria</taxon>
        <taxon>Pseudomonadati</taxon>
        <taxon>Pseudomonadota</taxon>
        <taxon>Gammaproteobacteria</taxon>
        <taxon>Enterobacterales</taxon>
        <taxon>Enterobacteriaceae</taxon>
        <taxon>Salmonella</taxon>
    </lineage>
</organism>
<dbReference type="AlphaFoldDB" id="A0A633YYY1"/>
<dbReference type="EMBL" id="DAASLV010000104">
    <property type="protein sequence ID" value="HAE6057515.1"/>
    <property type="molecule type" value="Genomic_DNA"/>
</dbReference>